<gene>
    <name evidence="2" type="ORF">AMECASPLE_039384</name>
</gene>
<protein>
    <submittedName>
        <fullName evidence="2">Uncharacterized protein</fullName>
    </submittedName>
</protein>
<organism evidence="2 3">
    <name type="scientific">Ameca splendens</name>
    <dbReference type="NCBI Taxonomy" id="208324"/>
    <lineage>
        <taxon>Eukaryota</taxon>
        <taxon>Metazoa</taxon>
        <taxon>Chordata</taxon>
        <taxon>Craniata</taxon>
        <taxon>Vertebrata</taxon>
        <taxon>Euteleostomi</taxon>
        <taxon>Actinopterygii</taxon>
        <taxon>Neopterygii</taxon>
        <taxon>Teleostei</taxon>
        <taxon>Neoteleostei</taxon>
        <taxon>Acanthomorphata</taxon>
        <taxon>Ovalentaria</taxon>
        <taxon>Atherinomorphae</taxon>
        <taxon>Cyprinodontiformes</taxon>
        <taxon>Goodeidae</taxon>
        <taxon>Ameca</taxon>
    </lineage>
</organism>
<feature type="region of interest" description="Disordered" evidence="1">
    <location>
        <begin position="77"/>
        <end position="103"/>
    </location>
</feature>
<name>A0ABV0YJX8_9TELE</name>
<comment type="caution">
    <text evidence="2">The sequence shown here is derived from an EMBL/GenBank/DDBJ whole genome shotgun (WGS) entry which is preliminary data.</text>
</comment>
<sequence>MLIFYERIGPVTDIWPPSLCGFYVGYCAWAESVPASFHPMTLCDRPLTGKLSKIMSASFGGYKPCHITAFFPVAAKHKGDSHSSNGKEQNDSPAASTSTVSHREGHHFLLVKGLTSRRNGGLTSIQHGKKPSNGWK</sequence>
<keyword evidence="3" id="KW-1185">Reference proteome</keyword>
<dbReference type="Proteomes" id="UP001469553">
    <property type="component" value="Unassembled WGS sequence"/>
</dbReference>
<evidence type="ECO:0000313" key="3">
    <source>
        <dbReference type="Proteomes" id="UP001469553"/>
    </source>
</evidence>
<proteinExistence type="predicted"/>
<dbReference type="EMBL" id="JAHRIP010036417">
    <property type="protein sequence ID" value="MEQ2294004.1"/>
    <property type="molecule type" value="Genomic_DNA"/>
</dbReference>
<evidence type="ECO:0000313" key="2">
    <source>
        <dbReference type="EMBL" id="MEQ2294004.1"/>
    </source>
</evidence>
<feature type="compositionally biased region" description="Polar residues" evidence="1">
    <location>
        <begin position="82"/>
        <end position="100"/>
    </location>
</feature>
<reference evidence="2 3" key="1">
    <citation type="submission" date="2021-06" db="EMBL/GenBank/DDBJ databases">
        <authorList>
            <person name="Palmer J.M."/>
        </authorList>
    </citation>
    <scope>NUCLEOTIDE SEQUENCE [LARGE SCALE GENOMIC DNA]</scope>
    <source>
        <strain evidence="2 3">AS_MEX2019</strain>
        <tissue evidence="2">Muscle</tissue>
    </source>
</reference>
<accession>A0ABV0YJX8</accession>
<evidence type="ECO:0000256" key="1">
    <source>
        <dbReference type="SAM" id="MobiDB-lite"/>
    </source>
</evidence>